<dbReference type="GO" id="GO:0008360">
    <property type="term" value="P:regulation of cell shape"/>
    <property type="evidence" value="ECO:0007669"/>
    <property type="project" value="UniProtKB-KW"/>
</dbReference>
<keyword evidence="13" id="KW-0645">Protease</keyword>
<evidence type="ECO:0000313" key="14">
    <source>
        <dbReference type="Proteomes" id="UP000184485"/>
    </source>
</evidence>
<dbReference type="GO" id="GO:0009002">
    <property type="term" value="F:serine-type D-Ala-D-Ala carboxypeptidase activity"/>
    <property type="evidence" value="ECO:0007669"/>
    <property type="project" value="InterPro"/>
</dbReference>
<evidence type="ECO:0000256" key="7">
    <source>
        <dbReference type="PIRSR" id="PIRSR618044-1"/>
    </source>
</evidence>
<dbReference type="InterPro" id="IPR001967">
    <property type="entry name" value="Peptidase_S11_N"/>
</dbReference>
<dbReference type="RefSeq" id="WP_073053053.1">
    <property type="nucleotide sequence ID" value="NZ_FQUP01000002.1"/>
</dbReference>
<keyword evidence="5" id="KW-0573">Peptidoglycan synthesis</keyword>
<dbReference type="PANTHER" id="PTHR21581:SF6">
    <property type="entry name" value="TRAFFICKING PROTEIN PARTICLE COMPLEX SUBUNIT 12"/>
    <property type="match status" value="1"/>
</dbReference>
<evidence type="ECO:0000256" key="1">
    <source>
        <dbReference type="ARBA" id="ARBA00007164"/>
    </source>
</evidence>
<feature type="compositionally biased region" description="Low complexity" evidence="10">
    <location>
        <begin position="368"/>
        <end position="403"/>
    </location>
</feature>
<feature type="domain" description="Peptidase S11 D-alanyl-D-alanine carboxypeptidase A N-terminal" evidence="12">
    <location>
        <begin position="28"/>
        <end position="244"/>
    </location>
</feature>
<feature type="compositionally biased region" description="Basic residues" evidence="10">
    <location>
        <begin position="349"/>
        <end position="367"/>
    </location>
</feature>
<dbReference type="InterPro" id="IPR012338">
    <property type="entry name" value="Beta-lactam/transpept-like"/>
</dbReference>
<feature type="region of interest" description="Disordered" evidence="10">
    <location>
        <begin position="338"/>
        <end position="437"/>
    </location>
</feature>
<evidence type="ECO:0000313" key="13">
    <source>
        <dbReference type="EMBL" id="SHF53959.1"/>
    </source>
</evidence>
<evidence type="ECO:0000256" key="6">
    <source>
        <dbReference type="ARBA" id="ARBA00023316"/>
    </source>
</evidence>
<feature type="active site" evidence="7">
    <location>
        <position position="112"/>
    </location>
</feature>
<proteinExistence type="inferred from homology"/>
<feature type="binding site" evidence="8">
    <location>
        <position position="214"/>
    </location>
    <ligand>
        <name>substrate</name>
    </ligand>
</feature>
<organism evidence="13 14">
    <name type="scientific">Kaistia soli DSM 19436</name>
    <dbReference type="NCBI Taxonomy" id="1122133"/>
    <lineage>
        <taxon>Bacteria</taxon>
        <taxon>Pseudomonadati</taxon>
        <taxon>Pseudomonadota</taxon>
        <taxon>Alphaproteobacteria</taxon>
        <taxon>Hyphomicrobiales</taxon>
        <taxon>Kaistiaceae</taxon>
        <taxon>Kaistia</taxon>
    </lineage>
</organism>
<dbReference type="GO" id="GO:0071555">
    <property type="term" value="P:cell wall organization"/>
    <property type="evidence" value="ECO:0007669"/>
    <property type="project" value="UniProtKB-KW"/>
</dbReference>
<reference evidence="13 14" key="1">
    <citation type="submission" date="2016-11" db="EMBL/GenBank/DDBJ databases">
        <authorList>
            <person name="Jaros S."/>
            <person name="Januszkiewicz K."/>
            <person name="Wedrychowicz H."/>
        </authorList>
    </citation>
    <scope>NUCLEOTIDE SEQUENCE [LARGE SCALE GENOMIC DNA]</scope>
    <source>
        <strain evidence="13 14">DSM 19436</strain>
    </source>
</reference>
<dbReference type="PANTHER" id="PTHR21581">
    <property type="entry name" value="D-ALANYL-D-ALANINE CARBOXYPEPTIDASE"/>
    <property type="match status" value="1"/>
</dbReference>
<feature type="active site" description="Acyl-ester intermediate" evidence="7">
    <location>
        <position position="52"/>
    </location>
</feature>
<feature type="chain" id="PRO_5012725386" evidence="11">
    <location>
        <begin position="21"/>
        <end position="437"/>
    </location>
</feature>
<protein>
    <submittedName>
        <fullName evidence="13">D-alanyl-D-alanine carboxypeptidase</fullName>
    </submittedName>
</protein>
<keyword evidence="6" id="KW-0961">Cell wall biogenesis/degradation</keyword>
<dbReference type="SUPFAM" id="SSF56601">
    <property type="entry name" value="beta-lactamase/transpeptidase-like"/>
    <property type="match status" value="1"/>
</dbReference>
<dbReference type="PRINTS" id="PR00725">
    <property type="entry name" value="DADACBPTASE1"/>
</dbReference>
<dbReference type="STRING" id="1122133.SAMN02745157_2349"/>
<dbReference type="AlphaFoldDB" id="A0A1M5CGU9"/>
<accession>A0A1M5CGU9</accession>
<keyword evidence="13" id="KW-0121">Carboxypeptidase</keyword>
<evidence type="ECO:0000256" key="8">
    <source>
        <dbReference type="PIRSR" id="PIRSR618044-2"/>
    </source>
</evidence>
<dbReference type="InterPro" id="IPR018044">
    <property type="entry name" value="Peptidase_S11"/>
</dbReference>
<evidence type="ECO:0000256" key="9">
    <source>
        <dbReference type="RuleBase" id="RU004016"/>
    </source>
</evidence>
<gene>
    <name evidence="13" type="ORF">SAMN02745157_2349</name>
</gene>
<evidence type="ECO:0000256" key="4">
    <source>
        <dbReference type="ARBA" id="ARBA00022960"/>
    </source>
</evidence>
<comment type="similarity">
    <text evidence="1 9">Belongs to the peptidase S11 family.</text>
</comment>
<dbReference type="GO" id="GO:0006508">
    <property type="term" value="P:proteolysis"/>
    <property type="evidence" value="ECO:0007669"/>
    <property type="project" value="InterPro"/>
</dbReference>
<dbReference type="GO" id="GO:0009252">
    <property type="term" value="P:peptidoglycan biosynthetic process"/>
    <property type="evidence" value="ECO:0007669"/>
    <property type="project" value="UniProtKB-KW"/>
</dbReference>
<dbReference type="Gene3D" id="3.40.710.10">
    <property type="entry name" value="DD-peptidase/beta-lactamase superfamily"/>
    <property type="match status" value="1"/>
</dbReference>
<feature type="active site" description="Proton acceptor" evidence="7">
    <location>
        <position position="55"/>
    </location>
</feature>
<feature type="signal peptide" evidence="11">
    <location>
        <begin position="1"/>
        <end position="20"/>
    </location>
</feature>
<evidence type="ECO:0000256" key="11">
    <source>
        <dbReference type="SAM" id="SignalP"/>
    </source>
</evidence>
<dbReference type="Pfam" id="PF00768">
    <property type="entry name" value="Peptidase_S11"/>
    <property type="match status" value="1"/>
</dbReference>
<keyword evidence="3" id="KW-0378">Hydrolase</keyword>
<evidence type="ECO:0000256" key="3">
    <source>
        <dbReference type="ARBA" id="ARBA00022801"/>
    </source>
</evidence>
<keyword evidence="4" id="KW-0133">Cell shape</keyword>
<keyword evidence="14" id="KW-1185">Reference proteome</keyword>
<name>A0A1M5CGU9_9HYPH</name>
<dbReference type="Proteomes" id="UP000184485">
    <property type="component" value="Unassembled WGS sequence"/>
</dbReference>
<evidence type="ECO:0000256" key="2">
    <source>
        <dbReference type="ARBA" id="ARBA00022729"/>
    </source>
</evidence>
<evidence type="ECO:0000256" key="5">
    <source>
        <dbReference type="ARBA" id="ARBA00022984"/>
    </source>
</evidence>
<evidence type="ECO:0000256" key="10">
    <source>
        <dbReference type="SAM" id="MobiDB-lite"/>
    </source>
</evidence>
<sequence>MRSLARLIVALMLLFPGAMAAFAVETPYIVVDMASGRVLSQRNPHQMWYPASVTKLMNAYVVFKALRAGEVSLATRVIVSKNALAEPPSKMGFKVGTAIDLDNAMKMMLVHSSNDIAVAVAETVGGNEAAFVARMNAEAAQLGMSSTHFVNPNGLPGPGQYTTARDLAVLARTIWTEFPEWRPIFSITAIQSGKRVLKSANNLLDRYPGTVGMKTGFICSSGFNVVAAAQRGGTTMLAVVLGMDNAKDRAELAARLMNDGFEGRSKPGPALAGFRGNSPLPYAIDMRDEICKRKDRGEHEVDAEAAQISSLVPKFKVMDPVPVTTLGLMTADGTIKAVSTDPDPAAPAVKKKAADKKSAKKTAKKAAKAPVTATGDSELPADAANASAATPDAIPASDVPTTKKATKKKAAAPTKLEIGVPFDSTDIAPLPDQGELH</sequence>
<keyword evidence="2 11" id="KW-0732">Signal</keyword>
<dbReference type="EMBL" id="FQUP01000002">
    <property type="protein sequence ID" value="SHF53959.1"/>
    <property type="molecule type" value="Genomic_DNA"/>
</dbReference>
<evidence type="ECO:0000259" key="12">
    <source>
        <dbReference type="Pfam" id="PF00768"/>
    </source>
</evidence>